<evidence type="ECO:0000313" key="2">
    <source>
        <dbReference type="EMBL" id="CAG8580069.1"/>
    </source>
</evidence>
<proteinExistence type="predicted"/>
<keyword evidence="1" id="KW-0812">Transmembrane</keyword>
<accession>A0A9N9BUB2</accession>
<name>A0A9N9BUB2_9GLOM</name>
<evidence type="ECO:0000256" key="1">
    <source>
        <dbReference type="SAM" id="Phobius"/>
    </source>
</evidence>
<feature type="transmembrane region" description="Helical" evidence="1">
    <location>
        <begin position="20"/>
        <end position="38"/>
    </location>
</feature>
<keyword evidence="3" id="KW-1185">Reference proteome</keyword>
<reference evidence="2" key="1">
    <citation type="submission" date="2021-06" db="EMBL/GenBank/DDBJ databases">
        <authorList>
            <person name="Kallberg Y."/>
            <person name="Tangrot J."/>
            <person name="Rosling A."/>
        </authorList>
    </citation>
    <scope>NUCLEOTIDE SEQUENCE</scope>
    <source>
        <strain evidence="2">IA702</strain>
    </source>
</reference>
<comment type="caution">
    <text evidence="2">The sequence shown here is derived from an EMBL/GenBank/DDBJ whole genome shotgun (WGS) entry which is preliminary data.</text>
</comment>
<sequence length="95" mass="10696">MASIRFLQRFKTFPRLDRRGAYALLAGFVGGAAGGTFLKLKKLEDAKEHIVAYAEGREQLSRKASILDKGAELVQSFKPIDQIHQHLCGFQFYSH</sequence>
<dbReference type="AlphaFoldDB" id="A0A9N9BUB2"/>
<dbReference type="Proteomes" id="UP000789572">
    <property type="component" value="Unassembled WGS sequence"/>
</dbReference>
<evidence type="ECO:0000313" key="3">
    <source>
        <dbReference type="Proteomes" id="UP000789572"/>
    </source>
</evidence>
<feature type="non-terminal residue" evidence="2">
    <location>
        <position position="95"/>
    </location>
</feature>
<keyword evidence="1" id="KW-1133">Transmembrane helix</keyword>
<protein>
    <submittedName>
        <fullName evidence="2">6483_t:CDS:1</fullName>
    </submittedName>
</protein>
<dbReference type="OrthoDB" id="1901244at2759"/>
<organism evidence="2 3">
    <name type="scientific">Paraglomus occultum</name>
    <dbReference type="NCBI Taxonomy" id="144539"/>
    <lineage>
        <taxon>Eukaryota</taxon>
        <taxon>Fungi</taxon>
        <taxon>Fungi incertae sedis</taxon>
        <taxon>Mucoromycota</taxon>
        <taxon>Glomeromycotina</taxon>
        <taxon>Glomeromycetes</taxon>
        <taxon>Paraglomerales</taxon>
        <taxon>Paraglomeraceae</taxon>
        <taxon>Paraglomus</taxon>
    </lineage>
</organism>
<gene>
    <name evidence="2" type="ORF">POCULU_LOCUS6445</name>
</gene>
<keyword evidence="1" id="KW-0472">Membrane</keyword>
<dbReference type="EMBL" id="CAJVPJ010001184">
    <property type="protein sequence ID" value="CAG8580069.1"/>
    <property type="molecule type" value="Genomic_DNA"/>
</dbReference>